<sequence length="74" mass="8587">VSIPPRSCYVFQVESDSSCSESKSIIQLLKYHSSGTIKLHIKLSIYGHEVYYFAHKNISHHFCHHSRIEILRCP</sequence>
<proteinExistence type="predicted"/>
<protein>
    <submittedName>
        <fullName evidence="1">Uncharacterized protein</fullName>
    </submittedName>
</protein>
<dbReference type="AlphaFoldDB" id="A0A0K2VJZ4"/>
<accession>A0A0K2VJZ4</accession>
<name>A0A0K2VJZ4_LEPSM</name>
<feature type="non-terminal residue" evidence="1">
    <location>
        <position position="1"/>
    </location>
</feature>
<reference evidence="1" key="1">
    <citation type="submission" date="2014-05" db="EMBL/GenBank/DDBJ databases">
        <authorList>
            <person name="Chronopoulou M."/>
        </authorList>
    </citation>
    <scope>NUCLEOTIDE SEQUENCE</scope>
    <source>
        <tissue evidence="1">Whole organism</tissue>
    </source>
</reference>
<evidence type="ECO:0000313" key="1">
    <source>
        <dbReference type="EMBL" id="CDW50517.1"/>
    </source>
</evidence>
<organism evidence="1">
    <name type="scientific">Lepeophtheirus salmonis</name>
    <name type="common">Salmon louse</name>
    <name type="synonym">Caligus salmonis</name>
    <dbReference type="NCBI Taxonomy" id="72036"/>
    <lineage>
        <taxon>Eukaryota</taxon>
        <taxon>Metazoa</taxon>
        <taxon>Ecdysozoa</taxon>
        <taxon>Arthropoda</taxon>
        <taxon>Crustacea</taxon>
        <taxon>Multicrustacea</taxon>
        <taxon>Hexanauplia</taxon>
        <taxon>Copepoda</taxon>
        <taxon>Siphonostomatoida</taxon>
        <taxon>Caligidae</taxon>
        <taxon>Lepeophtheirus</taxon>
    </lineage>
</organism>
<dbReference type="EMBL" id="HACA01033156">
    <property type="protein sequence ID" value="CDW50517.1"/>
    <property type="molecule type" value="Transcribed_RNA"/>
</dbReference>